<keyword evidence="3" id="KW-1185">Reference proteome</keyword>
<reference evidence="3" key="1">
    <citation type="submission" date="2016-10" db="EMBL/GenBank/DDBJ databases">
        <authorList>
            <person name="Varghese N."/>
            <person name="Submissions S."/>
        </authorList>
    </citation>
    <scope>NUCLEOTIDE SEQUENCE [LARGE SCALE GENOMIC DNA]</scope>
    <source>
        <strain evidence="3">DSM 25811 / CCM 8410 / LMG 26954 / E90</strain>
    </source>
</reference>
<feature type="domain" description="Toxin SymE-like" evidence="1">
    <location>
        <begin position="36"/>
        <end position="75"/>
    </location>
</feature>
<protein>
    <submittedName>
        <fullName evidence="2">Toxin SymE, type I toxin-antitoxin system</fullName>
    </submittedName>
</protein>
<dbReference type="RefSeq" id="WP_090391640.1">
    <property type="nucleotide sequence ID" value="NZ_FMZO01000011.1"/>
</dbReference>
<sequence>MAIIAMLKNNLVIRKIRKLKVYEKTIVYSRTCYMGDETVAHHPEIRLIGKWLADCGFQPGQYVDVTVEPNKLIITHSNEEADLKMSNYKEPKTDKIDDPAKNESINKYAQITLC</sequence>
<name>A0A1G6WDB6_NIADE</name>
<dbReference type="Proteomes" id="UP000198757">
    <property type="component" value="Unassembled WGS sequence"/>
</dbReference>
<proteinExistence type="predicted"/>
<dbReference type="GO" id="GO:0003723">
    <property type="term" value="F:RNA binding"/>
    <property type="evidence" value="ECO:0007669"/>
    <property type="project" value="InterPro"/>
</dbReference>
<dbReference type="GO" id="GO:0016788">
    <property type="term" value="F:hydrolase activity, acting on ester bonds"/>
    <property type="evidence" value="ECO:0007669"/>
    <property type="project" value="InterPro"/>
</dbReference>
<evidence type="ECO:0000313" key="3">
    <source>
        <dbReference type="Proteomes" id="UP000198757"/>
    </source>
</evidence>
<gene>
    <name evidence="2" type="ORF">SAMN04487894_11187</name>
</gene>
<accession>A0A1G6WDB6</accession>
<dbReference type="AlphaFoldDB" id="A0A1G6WDB6"/>
<dbReference type="InterPro" id="IPR014944">
    <property type="entry name" value="Toxin_SymE-like"/>
</dbReference>
<evidence type="ECO:0000313" key="2">
    <source>
        <dbReference type="EMBL" id="SDD63788.1"/>
    </source>
</evidence>
<dbReference type="Pfam" id="PF08845">
    <property type="entry name" value="SymE_toxin"/>
    <property type="match status" value="1"/>
</dbReference>
<dbReference type="GO" id="GO:0005737">
    <property type="term" value="C:cytoplasm"/>
    <property type="evidence" value="ECO:0007669"/>
    <property type="project" value="InterPro"/>
</dbReference>
<organism evidence="2 3">
    <name type="scientific">Niabella drilacis (strain DSM 25811 / CCM 8410 / CCUG 62505 / LMG 26954 / E90)</name>
    <dbReference type="NCBI Taxonomy" id="1285928"/>
    <lineage>
        <taxon>Bacteria</taxon>
        <taxon>Pseudomonadati</taxon>
        <taxon>Bacteroidota</taxon>
        <taxon>Chitinophagia</taxon>
        <taxon>Chitinophagales</taxon>
        <taxon>Chitinophagaceae</taxon>
        <taxon>Niabella</taxon>
    </lineage>
</organism>
<dbReference type="GO" id="GO:0016070">
    <property type="term" value="P:RNA metabolic process"/>
    <property type="evidence" value="ECO:0007669"/>
    <property type="project" value="InterPro"/>
</dbReference>
<dbReference type="EMBL" id="FMZO01000011">
    <property type="protein sequence ID" value="SDD63788.1"/>
    <property type="molecule type" value="Genomic_DNA"/>
</dbReference>
<evidence type="ECO:0000259" key="1">
    <source>
        <dbReference type="Pfam" id="PF08845"/>
    </source>
</evidence>